<dbReference type="Proteomes" id="UP000191144">
    <property type="component" value="Chromosome G"/>
</dbReference>
<feature type="region of interest" description="Disordered" evidence="1">
    <location>
        <begin position="169"/>
        <end position="224"/>
    </location>
</feature>
<dbReference type="OrthoDB" id="4036071at2759"/>
<feature type="compositionally biased region" description="Low complexity" evidence="1">
    <location>
        <begin position="213"/>
        <end position="223"/>
    </location>
</feature>
<feature type="compositionally biased region" description="Basic and acidic residues" evidence="1">
    <location>
        <begin position="304"/>
        <end position="315"/>
    </location>
</feature>
<reference evidence="3" key="1">
    <citation type="submission" date="2016-03" db="EMBL/GenBank/DDBJ databases">
        <authorList>
            <person name="Devillers Hugo."/>
        </authorList>
    </citation>
    <scope>NUCLEOTIDE SEQUENCE [LARGE SCALE GENOMIC DNA]</scope>
</reference>
<accession>A0A1G4K9F6</accession>
<proteinExistence type="predicted"/>
<evidence type="ECO:0000313" key="3">
    <source>
        <dbReference type="Proteomes" id="UP000191144"/>
    </source>
</evidence>
<feature type="compositionally biased region" description="Polar residues" evidence="1">
    <location>
        <begin position="183"/>
        <end position="193"/>
    </location>
</feature>
<organism evidence="2 3">
    <name type="scientific">Lachancea meyersii CBS 8951</name>
    <dbReference type="NCBI Taxonomy" id="1266667"/>
    <lineage>
        <taxon>Eukaryota</taxon>
        <taxon>Fungi</taxon>
        <taxon>Dikarya</taxon>
        <taxon>Ascomycota</taxon>
        <taxon>Saccharomycotina</taxon>
        <taxon>Saccharomycetes</taxon>
        <taxon>Saccharomycetales</taxon>
        <taxon>Saccharomycetaceae</taxon>
        <taxon>Lachancea</taxon>
    </lineage>
</organism>
<feature type="region of interest" description="Disordered" evidence="1">
    <location>
        <begin position="262"/>
        <end position="315"/>
    </location>
</feature>
<evidence type="ECO:0000256" key="1">
    <source>
        <dbReference type="SAM" id="MobiDB-lite"/>
    </source>
</evidence>
<protein>
    <submittedName>
        <fullName evidence="2">LAME_0G11606g1_1</fullName>
    </submittedName>
</protein>
<dbReference type="EMBL" id="LT598484">
    <property type="protein sequence ID" value="SCV00724.1"/>
    <property type="molecule type" value="Genomic_DNA"/>
</dbReference>
<keyword evidence="3" id="KW-1185">Reference proteome</keyword>
<evidence type="ECO:0000313" key="2">
    <source>
        <dbReference type="EMBL" id="SCV00724.1"/>
    </source>
</evidence>
<dbReference type="AlphaFoldDB" id="A0A1G4K9F6"/>
<feature type="compositionally biased region" description="Polar residues" evidence="1">
    <location>
        <begin position="277"/>
        <end position="286"/>
    </location>
</feature>
<sequence>MDSEPNQTSWTREADKLLKFRDQKVSELDEEDLTLKRLIIERRIRKAAKEHIQDETAFHRGRIDLVSAGYLTAMCMDYGELKTAGVAYKAESETTNQVVVDAEHISDGDKYDSPERQDATMELLVSKELNNDRGSNAVYHVSKEQRLLASARKNAELVKSMLNESCIESSRQDLIQDPEEKGTTNASYASPDSLSHKKYNNNANQASHNDLNATHSSTASASTEPYNHYDNLILNNNDVMKPYQPLLPFDLAHSNPAILHSTLPIKTSTGGIKKTRSGTLSPRTSQPNPPPQRGSRSKTPKALRKMEDVARKHSL</sequence>
<gene>
    <name evidence="2" type="ORF">LAME_0G11606G</name>
</gene>
<feature type="compositionally biased region" description="Polar residues" evidence="1">
    <location>
        <begin position="200"/>
        <end position="212"/>
    </location>
</feature>
<name>A0A1G4K9F6_9SACH</name>